<reference evidence="2 3" key="1">
    <citation type="submission" date="2024-06" db="EMBL/GenBank/DDBJ databases">
        <title>The draft genome of Grus japonensis, version 3.</title>
        <authorList>
            <person name="Nabeshima K."/>
            <person name="Suzuki S."/>
            <person name="Onuma M."/>
        </authorList>
    </citation>
    <scope>NUCLEOTIDE SEQUENCE [LARGE SCALE GENOMIC DNA]</scope>
    <source>
        <strain evidence="2 3">451A</strain>
    </source>
</reference>
<feature type="compositionally biased region" description="Polar residues" evidence="1">
    <location>
        <begin position="56"/>
        <end position="66"/>
    </location>
</feature>
<dbReference type="EMBL" id="BAAFJT010000004">
    <property type="protein sequence ID" value="GAB0188651.1"/>
    <property type="molecule type" value="Genomic_DNA"/>
</dbReference>
<protein>
    <submittedName>
        <fullName evidence="2">Uncharacterized protein</fullName>
    </submittedName>
</protein>
<sequence length="66" mass="8019">MLIQTHRLPASGPYLETSRLFSSEKWNEEKPREKPPNILWEVKRKKRRKEKEKRSSIGQNQHCFQQ</sequence>
<feature type="region of interest" description="Disordered" evidence="1">
    <location>
        <begin position="22"/>
        <end position="66"/>
    </location>
</feature>
<dbReference type="Proteomes" id="UP001623348">
    <property type="component" value="Unassembled WGS sequence"/>
</dbReference>
<proteinExistence type="predicted"/>
<organism evidence="2 3">
    <name type="scientific">Grus japonensis</name>
    <name type="common">Japanese crane</name>
    <name type="synonym">Red-crowned crane</name>
    <dbReference type="NCBI Taxonomy" id="30415"/>
    <lineage>
        <taxon>Eukaryota</taxon>
        <taxon>Metazoa</taxon>
        <taxon>Chordata</taxon>
        <taxon>Craniata</taxon>
        <taxon>Vertebrata</taxon>
        <taxon>Euteleostomi</taxon>
        <taxon>Archelosauria</taxon>
        <taxon>Archosauria</taxon>
        <taxon>Dinosauria</taxon>
        <taxon>Saurischia</taxon>
        <taxon>Theropoda</taxon>
        <taxon>Coelurosauria</taxon>
        <taxon>Aves</taxon>
        <taxon>Neognathae</taxon>
        <taxon>Neoaves</taxon>
        <taxon>Gruiformes</taxon>
        <taxon>Gruidae</taxon>
        <taxon>Grus</taxon>
    </lineage>
</organism>
<gene>
    <name evidence="2" type="ORF">GRJ2_001330400</name>
</gene>
<evidence type="ECO:0000313" key="2">
    <source>
        <dbReference type="EMBL" id="GAB0188651.1"/>
    </source>
</evidence>
<name>A0ABC9WT93_GRUJA</name>
<dbReference type="AlphaFoldDB" id="A0ABC9WT93"/>
<feature type="compositionally biased region" description="Basic and acidic residues" evidence="1">
    <location>
        <begin position="25"/>
        <end position="35"/>
    </location>
</feature>
<accession>A0ABC9WT93</accession>
<keyword evidence="3" id="KW-1185">Reference proteome</keyword>
<comment type="caution">
    <text evidence="2">The sequence shown here is derived from an EMBL/GenBank/DDBJ whole genome shotgun (WGS) entry which is preliminary data.</text>
</comment>
<evidence type="ECO:0000313" key="3">
    <source>
        <dbReference type="Proteomes" id="UP001623348"/>
    </source>
</evidence>
<evidence type="ECO:0000256" key="1">
    <source>
        <dbReference type="SAM" id="MobiDB-lite"/>
    </source>
</evidence>